<sequence length="109" mass="12916">MDHIHDHFRGGELAATARPDFFVLNHMQMHGLISREKHDHLTTYSERPFVDGLRPRGWEPDSRRYRRERETQVEHDLQKERRLLKKNGRTKLRAQGHIYVHASSGKPAL</sequence>
<keyword evidence="2" id="KW-1185">Reference proteome</keyword>
<reference evidence="2" key="2">
    <citation type="submission" date="2015-01" db="EMBL/GenBank/DDBJ databases">
        <title>Evolutionary Origins and Diversification of the Mycorrhizal Mutualists.</title>
        <authorList>
            <consortium name="DOE Joint Genome Institute"/>
            <consortium name="Mycorrhizal Genomics Consortium"/>
            <person name="Kohler A."/>
            <person name="Kuo A."/>
            <person name="Nagy L.G."/>
            <person name="Floudas D."/>
            <person name="Copeland A."/>
            <person name="Barry K.W."/>
            <person name="Cichocki N."/>
            <person name="Veneault-Fourrey C."/>
            <person name="LaButti K."/>
            <person name="Lindquist E.A."/>
            <person name="Lipzen A."/>
            <person name="Lundell T."/>
            <person name="Morin E."/>
            <person name="Murat C."/>
            <person name="Riley R."/>
            <person name="Ohm R."/>
            <person name="Sun H."/>
            <person name="Tunlid A."/>
            <person name="Henrissat B."/>
            <person name="Grigoriev I.V."/>
            <person name="Hibbett D.S."/>
            <person name="Martin F."/>
        </authorList>
    </citation>
    <scope>NUCLEOTIDE SEQUENCE [LARGE SCALE GENOMIC DNA]</scope>
    <source>
        <strain evidence="2">Zn</strain>
    </source>
</reference>
<dbReference type="OrthoDB" id="409136at2759"/>
<dbReference type="EMBL" id="KN832871">
    <property type="protein sequence ID" value="KIN05578.1"/>
    <property type="molecule type" value="Genomic_DNA"/>
</dbReference>
<evidence type="ECO:0000313" key="1">
    <source>
        <dbReference type="EMBL" id="KIN05578.1"/>
    </source>
</evidence>
<organism evidence="1 2">
    <name type="scientific">Oidiodendron maius (strain Zn)</name>
    <dbReference type="NCBI Taxonomy" id="913774"/>
    <lineage>
        <taxon>Eukaryota</taxon>
        <taxon>Fungi</taxon>
        <taxon>Dikarya</taxon>
        <taxon>Ascomycota</taxon>
        <taxon>Pezizomycotina</taxon>
        <taxon>Leotiomycetes</taxon>
        <taxon>Leotiomycetes incertae sedis</taxon>
        <taxon>Myxotrichaceae</taxon>
        <taxon>Oidiodendron</taxon>
    </lineage>
</organism>
<name>A0A0C3DU12_OIDMZ</name>
<reference evidence="1 2" key="1">
    <citation type="submission" date="2014-04" db="EMBL/GenBank/DDBJ databases">
        <authorList>
            <consortium name="DOE Joint Genome Institute"/>
            <person name="Kuo A."/>
            <person name="Martino E."/>
            <person name="Perotto S."/>
            <person name="Kohler A."/>
            <person name="Nagy L.G."/>
            <person name="Floudas D."/>
            <person name="Copeland A."/>
            <person name="Barry K.W."/>
            <person name="Cichocki N."/>
            <person name="Veneault-Fourrey C."/>
            <person name="LaButti K."/>
            <person name="Lindquist E.A."/>
            <person name="Lipzen A."/>
            <person name="Lundell T."/>
            <person name="Morin E."/>
            <person name="Murat C."/>
            <person name="Sun H."/>
            <person name="Tunlid A."/>
            <person name="Henrissat B."/>
            <person name="Grigoriev I.V."/>
            <person name="Hibbett D.S."/>
            <person name="Martin F."/>
            <person name="Nordberg H.P."/>
            <person name="Cantor M.N."/>
            <person name="Hua S.X."/>
        </authorList>
    </citation>
    <scope>NUCLEOTIDE SEQUENCE [LARGE SCALE GENOMIC DNA]</scope>
    <source>
        <strain evidence="1 2">Zn</strain>
    </source>
</reference>
<gene>
    <name evidence="1" type="ORF">OIDMADRAFT_113347</name>
</gene>
<dbReference type="Proteomes" id="UP000054321">
    <property type="component" value="Unassembled WGS sequence"/>
</dbReference>
<dbReference type="AlphaFoldDB" id="A0A0C3DU12"/>
<protein>
    <submittedName>
        <fullName evidence="1">Uncharacterized protein</fullName>
    </submittedName>
</protein>
<dbReference type="HOGENOM" id="CLU_2184719_0_0_1"/>
<accession>A0A0C3DU12</accession>
<evidence type="ECO:0000313" key="2">
    <source>
        <dbReference type="Proteomes" id="UP000054321"/>
    </source>
</evidence>
<dbReference type="InParanoid" id="A0A0C3DU12"/>
<proteinExistence type="predicted"/>